<keyword evidence="1" id="KW-0812">Transmembrane</keyword>
<accession>A0AA88J2Y4</accession>
<reference evidence="2" key="1">
    <citation type="submission" date="2023-07" db="EMBL/GenBank/DDBJ databases">
        <title>draft genome sequence of fig (Ficus carica).</title>
        <authorList>
            <person name="Takahashi T."/>
            <person name="Nishimura K."/>
        </authorList>
    </citation>
    <scope>NUCLEOTIDE SEQUENCE</scope>
</reference>
<keyword evidence="1" id="KW-1133">Transmembrane helix</keyword>
<name>A0AA88J2Y4_FICCA</name>
<dbReference type="Proteomes" id="UP001187192">
    <property type="component" value="Unassembled WGS sequence"/>
</dbReference>
<sequence>MMSDELGGSSMISLMPWAKISSLGMIFMVIVGGFGAELAEFGEGKLPILYLGTNMGSFLIFLCIDLG</sequence>
<proteinExistence type="predicted"/>
<protein>
    <submittedName>
        <fullName evidence="2">Uncharacterized protein</fullName>
    </submittedName>
</protein>
<organism evidence="2 3">
    <name type="scientific">Ficus carica</name>
    <name type="common">Common fig</name>
    <dbReference type="NCBI Taxonomy" id="3494"/>
    <lineage>
        <taxon>Eukaryota</taxon>
        <taxon>Viridiplantae</taxon>
        <taxon>Streptophyta</taxon>
        <taxon>Embryophyta</taxon>
        <taxon>Tracheophyta</taxon>
        <taxon>Spermatophyta</taxon>
        <taxon>Magnoliopsida</taxon>
        <taxon>eudicotyledons</taxon>
        <taxon>Gunneridae</taxon>
        <taxon>Pentapetalae</taxon>
        <taxon>rosids</taxon>
        <taxon>fabids</taxon>
        <taxon>Rosales</taxon>
        <taxon>Moraceae</taxon>
        <taxon>Ficeae</taxon>
        <taxon>Ficus</taxon>
    </lineage>
</organism>
<evidence type="ECO:0000256" key="1">
    <source>
        <dbReference type="SAM" id="Phobius"/>
    </source>
</evidence>
<feature type="transmembrane region" description="Helical" evidence="1">
    <location>
        <begin position="12"/>
        <end position="36"/>
    </location>
</feature>
<evidence type="ECO:0000313" key="3">
    <source>
        <dbReference type="Proteomes" id="UP001187192"/>
    </source>
</evidence>
<keyword evidence="3" id="KW-1185">Reference proteome</keyword>
<dbReference type="EMBL" id="BTGU01000102">
    <property type="protein sequence ID" value="GMN60755.1"/>
    <property type="molecule type" value="Genomic_DNA"/>
</dbReference>
<feature type="transmembrane region" description="Helical" evidence="1">
    <location>
        <begin position="48"/>
        <end position="66"/>
    </location>
</feature>
<dbReference type="AlphaFoldDB" id="A0AA88J2Y4"/>
<keyword evidence="1" id="KW-0472">Membrane</keyword>
<gene>
    <name evidence="2" type="ORF">TIFTF001_029855</name>
</gene>
<comment type="caution">
    <text evidence="2">The sequence shown here is derived from an EMBL/GenBank/DDBJ whole genome shotgun (WGS) entry which is preliminary data.</text>
</comment>
<evidence type="ECO:0000313" key="2">
    <source>
        <dbReference type="EMBL" id="GMN60755.1"/>
    </source>
</evidence>